<evidence type="ECO:0000256" key="1">
    <source>
        <dbReference type="SAM" id="MobiDB-lite"/>
    </source>
</evidence>
<dbReference type="Proteomes" id="UP000095280">
    <property type="component" value="Unplaced"/>
</dbReference>
<accession>A0A1I8FJ84</accession>
<evidence type="ECO:0000313" key="3">
    <source>
        <dbReference type="WBParaSite" id="maker-unitig_35232-snap-gene-0.2-mRNA-1"/>
    </source>
</evidence>
<proteinExistence type="predicted"/>
<keyword evidence="2" id="KW-1185">Reference proteome</keyword>
<evidence type="ECO:0000313" key="2">
    <source>
        <dbReference type="Proteomes" id="UP000095280"/>
    </source>
</evidence>
<organism evidence="2 3">
    <name type="scientific">Macrostomum lignano</name>
    <dbReference type="NCBI Taxonomy" id="282301"/>
    <lineage>
        <taxon>Eukaryota</taxon>
        <taxon>Metazoa</taxon>
        <taxon>Spiralia</taxon>
        <taxon>Lophotrochozoa</taxon>
        <taxon>Platyhelminthes</taxon>
        <taxon>Rhabditophora</taxon>
        <taxon>Macrostomorpha</taxon>
        <taxon>Macrostomida</taxon>
        <taxon>Macrostomidae</taxon>
        <taxon>Macrostomum</taxon>
    </lineage>
</organism>
<protein>
    <submittedName>
        <fullName evidence="3">CG-1 domain-containing protein</fullName>
    </submittedName>
</protein>
<feature type="compositionally biased region" description="Low complexity" evidence="1">
    <location>
        <begin position="79"/>
        <end position="90"/>
    </location>
</feature>
<name>A0A1I8FJ84_9PLAT</name>
<reference evidence="3" key="1">
    <citation type="submission" date="2016-11" db="UniProtKB">
        <authorList>
            <consortium name="WormBaseParasite"/>
        </authorList>
    </citation>
    <scope>IDENTIFICATION</scope>
</reference>
<feature type="region of interest" description="Disordered" evidence="1">
    <location>
        <begin position="66"/>
        <end position="90"/>
    </location>
</feature>
<dbReference type="AlphaFoldDB" id="A0A1I8FJ84"/>
<dbReference type="WBParaSite" id="maker-unitig_35232-snap-gene-0.2-mRNA-1">
    <property type="protein sequence ID" value="maker-unitig_35232-snap-gene-0.2-mRNA-1"/>
    <property type="gene ID" value="maker-unitig_35232-snap-gene-0.2"/>
</dbReference>
<sequence>SREQLPTNRGSVYNFPTGRSGYHWDTSDWRGAAATLGGLGASRGPGNPPDLIMDGGPFSVSYFGGAGCRQRRQRRHRSPSNASTSTSAAASAPPLVVIGCGGGGGGFGGFGGLAEESEEIAGERNGGLNGS</sequence>
<feature type="compositionally biased region" description="Basic residues" evidence="1">
    <location>
        <begin position="69"/>
        <end position="78"/>
    </location>
</feature>